<dbReference type="Proteomes" id="UP000240883">
    <property type="component" value="Unassembled WGS sequence"/>
</dbReference>
<feature type="region of interest" description="Disordered" evidence="1">
    <location>
        <begin position="1"/>
        <end position="107"/>
    </location>
</feature>
<keyword evidence="3" id="KW-1185">Reference proteome</keyword>
<evidence type="ECO:0000313" key="3">
    <source>
        <dbReference type="Proteomes" id="UP000240883"/>
    </source>
</evidence>
<protein>
    <submittedName>
        <fullName evidence="2">Uncharacterized protein</fullName>
    </submittedName>
</protein>
<proteinExistence type="predicted"/>
<dbReference type="EMBL" id="KZ678131">
    <property type="protein sequence ID" value="PSN71021.1"/>
    <property type="molecule type" value="Genomic_DNA"/>
</dbReference>
<name>A0A2T2P015_CORCC</name>
<sequence>MPNILKKRLDKFNPSCVAHRPDINPSEEPHKRSNGPNMVLKAEPLQHVQSRAPSYPSFVCRPKSSRASVPGRLTNPFSGQASDTRSDFSRRSTLQSKAESEEETDAPADILLSSLDLEPNFKRDISETVAAEMNIDILQDVRGGRYSRS</sequence>
<evidence type="ECO:0000256" key="1">
    <source>
        <dbReference type="SAM" id="MobiDB-lite"/>
    </source>
</evidence>
<reference evidence="2 3" key="1">
    <citation type="journal article" date="2018" name="Front. Microbiol.">
        <title>Genome-Wide Analysis of Corynespora cassiicola Leaf Fall Disease Putative Effectors.</title>
        <authorList>
            <person name="Lopez D."/>
            <person name="Ribeiro S."/>
            <person name="Label P."/>
            <person name="Fumanal B."/>
            <person name="Venisse J.S."/>
            <person name="Kohler A."/>
            <person name="de Oliveira R.R."/>
            <person name="Labutti K."/>
            <person name="Lipzen A."/>
            <person name="Lail K."/>
            <person name="Bauer D."/>
            <person name="Ohm R.A."/>
            <person name="Barry K.W."/>
            <person name="Spatafora J."/>
            <person name="Grigoriev I.V."/>
            <person name="Martin F.M."/>
            <person name="Pujade-Renaud V."/>
        </authorList>
    </citation>
    <scope>NUCLEOTIDE SEQUENCE [LARGE SCALE GENOMIC DNA]</scope>
    <source>
        <strain evidence="2 3">Philippines</strain>
    </source>
</reference>
<gene>
    <name evidence="2" type="ORF">BS50DRAFT_584580</name>
</gene>
<accession>A0A2T2P015</accession>
<dbReference type="AlphaFoldDB" id="A0A2T2P015"/>
<evidence type="ECO:0000313" key="2">
    <source>
        <dbReference type="EMBL" id="PSN71021.1"/>
    </source>
</evidence>
<organism evidence="2 3">
    <name type="scientific">Corynespora cassiicola Philippines</name>
    <dbReference type="NCBI Taxonomy" id="1448308"/>
    <lineage>
        <taxon>Eukaryota</taxon>
        <taxon>Fungi</taxon>
        <taxon>Dikarya</taxon>
        <taxon>Ascomycota</taxon>
        <taxon>Pezizomycotina</taxon>
        <taxon>Dothideomycetes</taxon>
        <taxon>Pleosporomycetidae</taxon>
        <taxon>Pleosporales</taxon>
        <taxon>Corynesporascaceae</taxon>
        <taxon>Corynespora</taxon>
    </lineage>
</organism>
<feature type="compositionally biased region" description="Basic and acidic residues" evidence="1">
    <location>
        <begin position="19"/>
        <end position="31"/>
    </location>
</feature>